<dbReference type="AlphaFoldDB" id="A0A9D1W8T8"/>
<dbReference type="Pfam" id="PF01370">
    <property type="entry name" value="Epimerase"/>
    <property type="match status" value="1"/>
</dbReference>
<dbReference type="PANTHER" id="PTHR14097:SF7">
    <property type="entry name" value="OXIDOREDUCTASE HTATIP2"/>
    <property type="match status" value="1"/>
</dbReference>
<dbReference type="EMBL" id="DXEZ01000133">
    <property type="protein sequence ID" value="HIX54328.1"/>
    <property type="molecule type" value="Genomic_DNA"/>
</dbReference>
<gene>
    <name evidence="4" type="ORF">H9853_04830</name>
</gene>
<feature type="domain" description="NAD-dependent epimerase/dehydratase" evidence="3">
    <location>
        <begin position="8"/>
        <end position="116"/>
    </location>
</feature>
<dbReference type="PANTHER" id="PTHR14097">
    <property type="entry name" value="OXIDOREDUCTASE HTATIP2"/>
    <property type="match status" value="1"/>
</dbReference>
<sequence length="222" mass="24984">MSQKGITALIIGSTGLIGQELCEKLALNKKYSSIYAIVRKRINFQSRKITQIICDNNNYAEVIPANIQVDQYFVCIGSTKKKTPNKEQYRLIDLDYPLGVAKLLKKNGCSSCYLISAIGANSNSKNFYLSLKGEIENCFIKLDFEQLHILRPSLLVGKRNENRIGEKLSAFLLRLLNPFLLGKFRNYQSIQSSQVVEALIALASKKNSGNHIYSSDQIKNIK</sequence>
<reference evidence="4" key="1">
    <citation type="journal article" date="2021" name="PeerJ">
        <title>Extensive microbial diversity within the chicken gut microbiome revealed by metagenomics and culture.</title>
        <authorList>
            <person name="Gilroy R."/>
            <person name="Ravi A."/>
            <person name="Getino M."/>
            <person name="Pursley I."/>
            <person name="Horton D.L."/>
            <person name="Alikhan N.F."/>
            <person name="Baker D."/>
            <person name="Gharbi K."/>
            <person name="Hall N."/>
            <person name="Watson M."/>
            <person name="Adriaenssens E.M."/>
            <person name="Foster-Nyarko E."/>
            <person name="Jarju S."/>
            <person name="Secka A."/>
            <person name="Antonio M."/>
            <person name="Oren A."/>
            <person name="Chaudhuri R.R."/>
            <person name="La Ragione R."/>
            <person name="Hildebrand F."/>
            <person name="Pallen M.J."/>
        </authorList>
    </citation>
    <scope>NUCLEOTIDE SEQUENCE</scope>
    <source>
        <strain evidence="4">1719</strain>
    </source>
</reference>
<evidence type="ECO:0000256" key="1">
    <source>
        <dbReference type="ARBA" id="ARBA00004370"/>
    </source>
</evidence>
<comment type="subcellular location">
    <subcellularLocation>
        <location evidence="1">Membrane</location>
    </subcellularLocation>
</comment>
<name>A0A9D1W8T8_9SPHI</name>
<dbReference type="Gene3D" id="3.40.50.720">
    <property type="entry name" value="NAD(P)-binding Rossmann-like Domain"/>
    <property type="match status" value="1"/>
</dbReference>
<dbReference type="InterPro" id="IPR036291">
    <property type="entry name" value="NAD(P)-bd_dom_sf"/>
</dbReference>
<dbReference type="GO" id="GO:0016020">
    <property type="term" value="C:membrane"/>
    <property type="evidence" value="ECO:0007669"/>
    <property type="project" value="UniProtKB-SubCell"/>
</dbReference>
<dbReference type="SUPFAM" id="SSF51735">
    <property type="entry name" value="NAD(P)-binding Rossmann-fold domains"/>
    <property type="match status" value="1"/>
</dbReference>
<dbReference type="Proteomes" id="UP000824156">
    <property type="component" value="Unassembled WGS sequence"/>
</dbReference>
<evidence type="ECO:0000313" key="5">
    <source>
        <dbReference type="Proteomes" id="UP000824156"/>
    </source>
</evidence>
<dbReference type="InterPro" id="IPR001509">
    <property type="entry name" value="Epimerase_deHydtase"/>
</dbReference>
<proteinExistence type="predicted"/>
<comment type="caution">
    <text evidence="4">The sequence shown here is derived from an EMBL/GenBank/DDBJ whole genome shotgun (WGS) entry which is preliminary data.</text>
</comment>
<organism evidence="4 5">
    <name type="scientific">Candidatus Sphingobacterium stercoripullorum</name>
    <dbReference type="NCBI Taxonomy" id="2838759"/>
    <lineage>
        <taxon>Bacteria</taxon>
        <taxon>Pseudomonadati</taxon>
        <taxon>Bacteroidota</taxon>
        <taxon>Sphingobacteriia</taxon>
        <taxon>Sphingobacteriales</taxon>
        <taxon>Sphingobacteriaceae</taxon>
        <taxon>Sphingobacterium</taxon>
    </lineage>
</organism>
<reference evidence="4" key="2">
    <citation type="submission" date="2021-04" db="EMBL/GenBank/DDBJ databases">
        <authorList>
            <person name="Gilroy R."/>
        </authorList>
    </citation>
    <scope>NUCLEOTIDE SEQUENCE</scope>
    <source>
        <strain evidence="4">1719</strain>
    </source>
</reference>
<protein>
    <submittedName>
        <fullName evidence="4">NAD-dependent epimerase/dehydratase family protein</fullName>
    </submittedName>
</protein>
<accession>A0A9D1W8T8</accession>
<keyword evidence="2" id="KW-0472">Membrane</keyword>
<evidence type="ECO:0000256" key="2">
    <source>
        <dbReference type="ARBA" id="ARBA00023136"/>
    </source>
</evidence>
<evidence type="ECO:0000259" key="3">
    <source>
        <dbReference type="Pfam" id="PF01370"/>
    </source>
</evidence>
<evidence type="ECO:0000313" key="4">
    <source>
        <dbReference type="EMBL" id="HIX54328.1"/>
    </source>
</evidence>